<dbReference type="InterPro" id="IPR007318">
    <property type="entry name" value="Phopholipid_MeTrfase"/>
</dbReference>
<evidence type="ECO:0000256" key="2">
    <source>
        <dbReference type="ARBA" id="ARBA00022692"/>
    </source>
</evidence>
<dbReference type="GO" id="GO:0032259">
    <property type="term" value="P:methylation"/>
    <property type="evidence" value="ECO:0007669"/>
    <property type="project" value="UniProtKB-KW"/>
</dbReference>
<sequence>MSVTPANNDTAQTVSLRHWVRLVLVYFFILLILLVCGGDFGWWQAWVYSLFIFTSGIGGRMWGEQRHPGLTADRQDTESFQQAKAWDKVLAPLMAVSISFPMVIVAGLDHRYQWSQAFPLWVNLTGLLFVAVGYAFSAWAFAENRFFYSVVRIRTDQGHVVCDSGPYRFVRHPGYAGNMLALFGMAFALSSVWTLIPAVVASIITVTRTELEDRALQAELPGYQDYAQRVRYRLIPAIY</sequence>
<evidence type="ECO:0000256" key="1">
    <source>
        <dbReference type="ARBA" id="ARBA00004127"/>
    </source>
</evidence>
<feature type="transmembrane region" description="Helical" evidence="5">
    <location>
        <begin position="120"/>
        <end position="142"/>
    </location>
</feature>
<comment type="caution">
    <text evidence="6">The sequence shown here is derived from an EMBL/GenBank/DDBJ whole genome shotgun (WGS) entry which is preliminary data.</text>
</comment>
<dbReference type="AlphaFoldDB" id="A0A066ZP76"/>
<keyword evidence="6" id="KW-0489">Methyltransferase</keyword>
<evidence type="ECO:0000313" key="6">
    <source>
        <dbReference type="EMBL" id="KDN95302.1"/>
    </source>
</evidence>
<feature type="transmembrane region" description="Helical" evidence="5">
    <location>
        <begin position="20"/>
        <end position="38"/>
    </location>
</feature>
<accession>A0A066ZP76</accession>
<protein>
    <submittedName>
        <fullName evidence="6">Isoprenylcysteine carboxyl methyltransferase</fullName>
    </submittedName>
</protein>
<comment type="subcellular location">
    <subcellularLocation>
        <location evidence="1">Endomembrane system</location>
        <topology evidence="1">Multi-pass membrane protein</topology>
    </subcellularLocation>
</comment>
<dbReference type="GO" id="GO:0012505">
    <property type="term" value="C:endomembrane system"/>
    <property type="evidence" value="ECO:0007669"/>
    <property type="project" value="UniProtKB-SubCell"/>
</dbReference>
<keyword evidence="3 5" id="KW-1133">Transmembrane helix</keyword>
<dbReference type="Pfam" id="PF04191">
    <property type="entry name" value="PEMT"/>
    <property type="match status" value="1"/>
</dbReference>
<proteinExistence type="predicted"/>
<dbReference type="STRING" id="28885.EI16_03090"/>
<evidence type="ECO:0000256" key="5">
    <source>
        <dbReference type="SAM" id="Phobius"/>
    </source>
</evidence>
<organism evidence="6 7">
    <name type="scientific">Hydrogenovibrio marinus</name>
    <dbReference type="NCBI Taxonomy" id="28885"/>
    <lineage>
        <taxon>Bacteria</taxon>
        <taxon>Pseudomonadati</taxon>
        <taxon>Pseudomonadota</taxon>
        <taxon>Gammaproteobacteria</taxon>
        <taxon>Thiotrichales</taxon>
        <taxon>Piscirickettsiaceae</taxon>
        <taxon>Hydrogenovibrio</taxon>
    </lineage>
</organism>
<keyword evidence="6" id="KW-0808">Transferase</keyword>
<feature type="transmembrane region" description="Helical" evidence="5">
    <location>
        <begin position="179"/>
        <end position="204"/>
    </location>
</feature>
<dbReference type="RefSeq" id="WP_029909278.1">
    <property type="nucleotide sequence ID" value="NZ_AP020335.1"/>
</dbReference>
<evidence type="ECO:0000313" key="7">
    <source>
        <dbReference type="Proteomes" id="UP000027341"/>
    </source>
</evidence>
<reference evidence="6 7" key="1">
    <citation type="submission" date="2014-04" db="EMBL/GenBank/DDBJ databases">
        <title>Draft genome sequence of Hydrogenovibrio marinus MH-110, a model organism for aerobic H2 metabolism.</title>
        <authorList>
            <person name="Cha H.J."/>
            <person name="Jo B.H."/>
            <person name="Hwang B.H."/>
        </authorList>
    </citation>
    <scope>NUCLEOTIDE SEQUENCE [LARGE SCALE GENOMIC DNA]</scope>
    <source>
        <strain evidence="6 7">MH-110</strain>
    </source>
</reference>
<dbReference type="InterPro" id="IPR052527">
    <property type="entry name" value="Metal_cation-efflux_comp"/>
</dbReference>
<keyword evidence="7" id="KW-1185">Reference proteome</keyword>
<feature type="transmembrane region" description="Helical" evidence="5">
    <location>
        <begin position="89"/>
        <end position="108"/>
    </location>
</feature>
<dbReference type="EMBL" id="JMIU01000001">
    <property type="protein sequence ID" value="KDN95302.1"/>
    <property type="molecule type" value="Genomic_DNA"/>
</dbReference>
<evidence type="ECO:0000256" key="3">
    <source>
        <dbReference type="ARBA" id="ARBA00022989"/>
    </source>
</evidence>
<gene>
    <name evidence="6" type="ORF">EI16_03090</name>
</gene>
<keyword evidence="4 5" id="KW-0472">Membrane</keyword>
<dbReference type="PANTHER" id="PTHR43847:SF1">
    <property type="entry name" value="BLL3993 PROTEIN"/>
    <property type="match status" value="1"/>
</dbReference>
<evidence type="ECO:0000256" key="4">
    <source>
        <dbReference type="ARBA" id="ARBA00023136"/>
    </source>
</evidence>
<dbReference type="GO" id="GO:0008168">
    <property type="term" value="F:methyltransferase activity"/>
    <property type="evidence" value="ECO:0007669"/>
    <property type="project" value="UniProtKB-KW"/>
</dbReference>
<dbReference type="PANTHER" id="PTHR43847">
    <property type="entry name" value="BLL3993 PROTEIN"/>
    <property type="match status" value="1"/>
</dbReference>
<dbReference type="Proteomes" id="UP000027341">
    <property type="component" value="Unassembled WGS sequence"/>
</dbReference>
<name>A0A066ZP76_HYDMR</name>
<dbReference type="Gene3D" id="1.20.120.1630">
    <property type="match status" value="1"/>
</dbReference>
<keyword evidence="2 5" id="KW-0812">Transmembrane</keyword>